<dbReference type="InterPro" id="IPR036388">
    <property type="entry name" value="WH-like_DNA-bd_sf"/>
</dbReference>
<dbReference type="Gene3D" id="1.10.10.10">
    <property type="entry name" value="Winged helix-like DNA-binding domain superfamily/Winged helix DNA-binding domain"/>
    <property type="match status" value="1"/>
</dbReference>
<name>A0A0L6CP58_9MICO</name>
<dbReference type="EMBL" id="LAIR01000002">
    <property type="protein sequence ID" value="KNX39323.1"/>
    <property type="molecule type" value="Genomic_DNA"/>
</dbReference>
<dbReference type="CDD" id="cd00090">
    <property type="entry name" value="HTH_ARSR"/>
    <property type="match status" value="1"/>
</dbReference>
<dbReference type="PATRIC" id="fig|1631356.3.peg.1702"/>
<proteinExistence type="predicted"/>
<dbReference type="InterPro" id="IPR050313">
    <property type="entry name" value="Carb_Metab_HTH_regulators"/>
</dbReference>
<dbReference type="SUPFAM" id="SSF46785">
    <property type="entry name" value="Winged helix' DNA-binding domain"/>
    <property type="match status" value="1"/>
</dbReference>
<comment type="caution">
    <text evidence="2">The sequence shown here is derived from an EMBL/GenBank/DDBJ whole genome shotgun (WGS) entry which is preliminary data.</text>
</comment>
<protein>
    <submittedName>
        <fullName evidence="2">ArsR family transcriptional regulator</fullName>
    </submittedName>
</protein>
<keyword evidence="3" id="KW-1185">Reference proteome</keyword>
<dbReference type="PANTHER" id="PTHR30363:SF28">
    <property type="entry name" value="TRANSCRIPTIONAL REGULATORY PROTEIN-RELATED"/>
    <property type="match status" value="1"/>
</dbReference>
<accession>A0A0L6CP58</accession>
<organism evidence="2 3">
    <name type="scientific">Luteipulveratus halotolerans</name>
    <dbReference type="NCBI Taxonomy" id="1631356"/>
    <lineage>
        <taxon>Bacteria</taxon>
        <taxon>Bacillati</taxon>
        <taxon>Actinomycetota</taxon>
        <taxon>Actinomycetes</taxon>
        <taxon>Micrococcales</taxon>
        <taxon>Dermacoccaceae</taxon>
        <taxon>Luteipulveratus</taxon>
    </lineage>
</organism>
<dbReference type="PANTHER" id="PTHR30363">
    <property type="entry name" value="HTH-TYPE TRANSCRIPTIONAL REGULATOR SRLR-RELATED"/>
    <property type="match status" value="1"/>
</dbReference>
<dbReference type="AlphaFoldDB" id="A0A0L6CP58"/>
<dbReference type="Proteomes" id="UP000037397">
    <property type="component" value="Unassembled WGS sequence"/>
</dbReference>
<dbReference type="InterPro" id="IPR011991">
    <property type="entry name" value="ArsR-like_HTH"/>
</dbReference>
<evidence type="ECO:0000256" key="1">
    <source>
        <dbReference type="SAM" id="MobiDB-lite"/>
    </source>
</evidence>
<feature type="region of interest" description="Disordered" evidence="1">
    <location>
        <begin position="213"/>
        <end position="237"/>
    </location>
</feature>
<dbReference type="InterPro" id="IPR036390">
    <property type="entry name" value="WH_DNA-bd_sf"/>
</dbReference>
<evidence type="ECO:0000313" key="2">
    <source>
        <dbReference type="EMBL" id="KNX39323.1"/>
    </source>
</evidence>
<dbReference type="STRING" id="1631356.VV01_08780"/>
<sequence>METRTRDRVKQAVSEHGPITAAELAGRLGLTPAAVRRHLDCLADAGLLEEHEKAATGARRRGRPARAYVLTEAGHTDLREDYDSLAADVLRFLAEHAGSGAVTAYAQQRARELAERLARELDAAGDDIGDRTAALAAGLRREGYAASARPVATGTPLAGVQLCQGHCPVRDVAAEFPQLCEAEAEMFSDVLGVHVQRLASLAHGEHVCTTFVPLPDVPRAGASTPSTSPDSTERDPR</sequence>
<dbReference type="Pfam" id="PF12840">
    <property type="entry name" value="HTH_20"/>
    <property type="match status" value="1"/>
</dbReference>
<reference evidence="3" key="1">
    <citation type="submission" date="2015-03" db="EMBL/GenBank/DDBJ databases">
        <title>Luteipulveratus halotolerans sp. nov., a novel actinobacterium (Dermacoccaceae) from Sarawak, Malaysia.</title>
        <authorList>
            <person name="Juboi H."/>
            <person name="Basik A."/>
            <person name="Shamsul S.S."/>
            <person name="Arnold P."/>
            <person name="Schmitt E.K."/>
            <person name="Sanglier J.-J."/>
            <person name="Yeo T."/>
        </authorList>
    </citation>
    <scope>NUCLEOTIDE SEQUENCE [LARGE SCALE GENOMIC DNA]</scope>
    <source>
        <strain evidence="3">C296001</strain>
    </source>
</reference>
<gene>
    <name evidence="2" type="ORF">VV01_08780</name>
</gene>
<evidence type="ECO:0000313" key="3">
    <source>
        <dbReference type="Proteomes" id="UP000037397"/>
    </source>
</evidence>